<reference evidence="1 2" key="1">
    <citation type="journal article" date="2020" name="BMC Genomics">
        <title>Intraspecific diversification of the crop wild relative Brassica cretica Lam. using demographic model selection.</title>
        <authorList>
            <person name="Kioukis A."/>
            <person name="Michalopoulou V.A."/>
            <person name="Briers L."/>
            <person name="Pirintsos S."/>
            <person name="Studholme D.J."/>
            <person name="Pavlidis P."/>
            <person name="Sarris P.F."/>
        </authorList>
    </citation>
    <scope>NUCLEOTIDE SEQUENCE [LARGE SCALE GENOMIC DNA]</scope>
    <source>
        <strain evidence="2">cv. PFS-1207/04</strain>
    </source>
</reference>
<dbReference type="Proteomes" id="UP000266723">
    <property type="component" value="Unassembled WGS sequence"/>
</dbReference>
<evidence type="ECO:0000313" key="1">
    <source>
        <dbReference type="EMBL" id="KAF3577514.1"/>
    </source>
</evidence>
<protein>
    <submittedName>
        <fullName evidence="1">Uncharacterized protein</fullName>
    </submittedName>
</protein>
<gene>
    <name evidence="1" type="ORF">DY000_02033087</name>
</gene>
<proteinExistence type="predicted"/>
<evidence type="ECO:0000313" key="2">
    <source>
        <dbReference type="Proteomes" id="UP000266723"/>
    </source>
</evidence>
<keyword evidence="2" id="KW-1185">Reference proteome</keyword>
<organism evidence="1 2">
    <name type="scientific">Brassica cretica</name>
    <name type="common">Mustard</name>
    <dbReference type="NCBI Taxonomy" id="69181"/>
    <lineage>
        <taxon>Eukaryota</taxon>
        <taxon>Viridiplantae</taxon>
        <taxon>Streptophyta</taxon>
        <taxon>Embryophyta</taxon>
        <taxon>Tracheophyta</taxon>
        <taxon>Spermatophyta</taxon>
        <taxon>Magnoliopsida</taxon>
        <taxon>eudicotyledons</taxon>
        <taxon>Gunneridae</taxon>
        <taxon>Pentapetalae</taxon>
        <taxon>rosids</taxon>
        <taxon>malvids</taxon>
        <taxon>Brassicales</taxon>
        <taxon>Brassicaceae</taxon>
        <taxon>Brassiceae</taxon>
        <taxon>Brassica</taxon>
    </lineage>
</organism>
<name>A0ABQ7DKE8_BRACR</name>
<dbReference type="EMBL" id="QGKV02000649">
    <property type="protein sequence ID" value="KAF3577514.1"/>
    <property type="molecule type" value="Genomic_DNA"/>
</dbReference>
<accession>A0ABQ7DKE8</accession>
<sequence length="51" mass="5536">MPKAPESQPVAKRIVRIHKAVLPEGIFLEDSAVLVGPVEDVVEISVDDDNL</sequence>
<comment type="caution">
    <text evidence="1">The sequence shown here is derived from an EMBL/GenBank/DDBJ whole genome shotgun (WGS) entry which is preliminary data.</text>
</comment>